<protein>
    <recommendedName>
        <fullName evidence="4">Sushi domain-containing protein</fullName>
    </recommendedName>
</protein>
<organism evidence="5 6">
    <name type="scientific">Vitrella brassicaformis (strain CCMP3155)</name>
    <dbReference type="NCBI Taxonomy" id="1169540"/>
    <lineage>
        <taxon>Eukaryota</taxon>
        <taxon>Sar</taxon>
        <taxon>Alveolata</taxon>
        <taxon>Colpodellida</taxon>
        <taxon>Vitrellaceae</taxon>
        <taxon>Vitrella</taxon>
    </lineage>
</organism>
<feature type="region of interest" description="Disordered" evidence="2">
    <location>
        <begin position="1476"/>
        <end position="1499"/>
    </location>
</feature>
<dbReference type="OrthoDB" id="416755at2759"/>
<dbReference type="PhylomeDB" id="A0A0G4EJC7"/>
<dbReference type="VEuPathDB" id="CryptoDB:Vbra_7587"/>
<proteinExistence type="predicted"/>
<dbReference type="InterPro" id="IPR000436">
    <property type="entry name" value="Sushi_SCR_CCP_dom"/>
</dbReference>
<feature type="domain" description="Sushi" evidence="4">
    <location>
        <begin position="847"/>
        <end position="917"/>
    </location>
</feature>
<feature type="chain" id="PRO_5005187203" description="Sushi domain-containing protein" evidence="3">
    <location>
        <begin position="29"/>
        <end position="1547"/>
    </location>
</feature>
<feature type="region of interest" description="Disordered" evidence="2">
    <location>
        <begin position="73"/>
        <end position="95"/>
    </location>
</feature>
<reference evidence="5 6" key="1">
    <citation type="submission" date="2014-11" db="EMBL/GenBank/DDBJ databases">
        <authorList>
            <person name="Zhu J."/>
            <person name="Qi W."/>
            <person name="Song R."/>
        </authorList>
    </citation>
    <scope>NUCLEOTIDE SEQUENCE [LARGE SCALE GENOMIC DNA]</scope>
</reference>
<name>A0A0G4EJC7_VITBC</name>
<evidence type="ECO:0000313" key="6">
    <source>
        <dbReference type="Proteomes" id="UP000041254"/>
    </source>
</evidence>
<evidence type="ECO:0000256" key="1">
    <source>
        <dbReference type="ARBA" id="ARBA00023157"/>
    </source>
</evidence>
<keyword evidence="1" id="KW-1015">Disulfide bond</keyword>
<feature type="signal peptide" evidence="3">
    <location>
        <begin position="1"/>
        <end position="28"/>
    </location>
</feature>
<feature type="domain" description="Sushi" evidence="4">
    <location>
        <begin position="1122"/>
        <end position="1182"/>
    </location>
</feature>
<keyword evidence="6" id="KW-1185">Reference proteome</keyword>
<gene>
    <name evidence="5" type="ORF">Vbra_7587</name>
</gene>
<evidence type="ECO:0000259" key="4">
    <source>
        <dbReference type="SMART" id="SM00032"/>
    </source>
</evidence>
<feature type="domain" description="Sushi" evidence="4">
    <location>
        <begin position="551"/>
        <end position="618"/>
    </location>
</feature>
<feature type="compositionally biased region" description="Basic residues" evidence="2">
    <location>
        <begin position="84"/>
        <end position="95"/>
    </location>
</feature>
<feature type="domain" description="Sushi" evidence="4">
    <location>
        <begin position="1186"/>
        <end position="1250"/>
    </location>
</feature>
<sequence length="1547" mass="168714">MGLSTLPPARLHLCLILLSASALPRSLSLPGSTRLKGDKQTADHLGSAAAFIGVHPFGNRSLQRRVQVAIGAGGQPDREETTRAAKKHESRKRHVHHSLLLPLSPSFVTGKLSAGNNSCQRAMEQGVSLFAKPQYVLVNEMTQRVRRWKDANALKDFSAAFVPLEEPGLSTSPHFSIGFGVRFSGGGEGRGGTFLQSGLSCLPLMPDRQPATAPPSPQGVSLFLLFDITDESADRRNVIFDSGAGFQVVTEPDSASSSAQGSSGRTVLFGVRCVRAPGPNQTETDVLDADAWQSVTVRTSYGRPTLYSILLEPSKVQGKMTVHICRETPSGKYESWPCLTPNPDTTPPPMGNLIAPPPSLRQPARMTVGCNTNGTECFQGVLETFLLRYKWINPRSQAFSLPSSRPLSEAFVEGISFIQQQQDPPQKSDLTRVGQDLNSVLGRKTVCGNGIVEQGEECDAAEACGAQAGCSCACEKLCETWGSYQDKQGFTSRHLLTLHDEGTTGSFQGDYRMIGCGEGFSCADRTKPKEKIVCGQGGKWADATLDCRQDCVVPFDKSPRYEPSLAVLTNPPNDTKHGTVLDVGCKGGTDLEESLPASLARDKTKCLDGEWTPVGLRCHAMCPEYPDLGVSVYKVTPARGSGSLKYGATRTIECEPPYVPMAGPMRDVVYCLNGNWTRRTIHCAKGCDTWIPVSHTVIVRTSATTESAVDGSKKHQLNQVTGPHHWIDVGCDPQTSSPSCRKAARPGCVEDPQRIFCIEEKWTPPLRLQCIENCPGYDEFPLNKDPTVAQRYEIAFGGNRHGDVTVVRCREGYDSVIGGMGMGLEEDRVRCWYSHYEHVTIQCLQRCGPYTRLPDGFIVRGDGTRHGDTRTLQCDADKGFLPLIDTSQHEGQGGTEIHNTETVTCIDGYWSPRTLQCRHSCSNKFPSQLCLQPAGSLKCEGLYVIALNHTNTGRPPTEMPQTFHPGSTILFSCDRSRAFSPDGEDPLTPDSERIEPHVLRCLGDADPQNAWTAFHLTCRRACPTSAFIRLGARFQQRWAAEWVDTRYEGKSWRYSQLVEAQANHELPPYLAHNSRVSITCAEGYTSRDAAQRVGEGVEGSEEITCYDGRLEPTPTLDCARACGPFRPLGSAYAVESFPYAGANFHGARRHIKCSPGADALTEATEAVSECQDGTWDDFTLLCERSCPPLADLDGNRYVLTQTIKGKRDAAKGAGATYEIRCQGDLYPSTGESPYIVKCEEGDFTPILMTCGRNCQGPPFYSSRYRWRWVSPPSGPTPAWHHMARVNLTCAPGQSAVRSEHGYEILACIDGQYTKRTLVCRRDCPAEYPLRPGYTVAAGSASVAYPAPGPVPHDTVRRIECDTDNHFRAVEGATEEGGAAEVKCIDGEWTFMPLVCRQDCPFLQLAETPSDGHREGFCYIPFQYELLDPKAVMPFAYMPSIDGTIDTDTLAAATQNNTNTNSNGTVIPPTTNVSLLAQREDPDPPTNANATTPTPAPNGTVDDILQALLGPDFNATTLDSNATAGGLELSQPRSIYDLDPFYAIRLVI</sequence>
<evidence type="ECO:0000256" key="2">
    <source>
        <dbReference type="SAM" id="MobiDB-lite"/>
    </source>
</evidence>
<dbReference type="InParanoid" id="A0A0G4EJC7"/>
<evidence type="ECO:0000313" key="5">
    <source>
        <dbReference type="EMBL" id="CEL96607.1"/>
    </source>
</evidence>
<feature type="domain" description="Sushi" evidence="4">
    <location>
        <begin position="939"/>
        <end position="1018"/>
    </location>
</feature>
<dbReference type="Proteomes" id="UP000041254">
    <property type="component" value="Unassembled WGS sequence"/>
</dbReference>
<feature type="domain" description="Sushi" evidence="4">
    <location>
        <begin position="622"/>
        <end position="683"/>
    </location>
</feature>
<evidence type="ECO:0000256" key="3">
    <source>
        <dbReference type="SAM" id="SignalP"/>
    </source>
</evidence>
<accession>A0A0G4EJC7</accession>
<keyword evidence="3" id="KW-0732">Signal</keyword>
<dbReference type="SMART" id="SM00032">
    <property type="entry name" value="CCP"/>
    <property type="match status" value="6"/>
</dbReference>
<dbReference type="EMBL" id="CDMY01000243">
    <property type="protein sequence ID" value="CEL96607.1"/>
    <property type="molecule type" value="Genomic_DNA"/>
</dbReference>